<evidence type="ECO:0000313" key="3">
    <source>
        <dbReference type="Proteomes" id="UP000678499"/>
    </source>
</evidence>
<reference evidence="2" key="1">
    <citation type="submission" date="2020-11" db="EMBL/GenBank/DDBJ databases">
        <authorList>
            <person name="Tran Van P."/>
        </authorList>
    </citation>
    <scope>NUCLEOTIDE SEQUENCE</scope>
</reference>
<dbReference type="EMBL" id="CAJPEX010002880">
    <property type="protein sequence ID" value="CAG0921608.1"/>
    <property type="molecule type" value="Genomic_DNA"/>
</dbReference>
<dbReference type="EMBL" id="OA884917">
    <property type="protein sequence ID" value="CAD7281456.1"/>
    <property type="molecule type" value="Genomic_DNA"/>
</dbReference>
<accession>A0A7R9BTT0</accession>
<evidence type="ECO:0000256" key="1">
    <source>
        <dbReference type="SAM" id="MobiDB-lite"/>
    </source>
</evidence>
<gene>
    <name evidence="2" type="ORF">NMOB1V02_LOCUS9101</name>
</gene>
<proteinExistence type="predicted"/>
<feature type="region of interest" description="Disordered" evidence="1">
    <location>
        <begin position="309"/>
        <end position="333"/>
    </location>
</feature>
<feature type="compositionally biased region" description="Basic and acidic residues" evidence="1">
    <location>
        <begin position="322"/>
        <end position="333"/>
    </location>
</feature>
<dbReference type="Proteomes" id="UP000678499">
    <property type="component" value="Unassembled WGS sequence"/>
</dbReference>
<organism evidence="2">
    <name type="scientific">Notodromas monacha</name>
    <dbReference type="NCBI Taxonomy" id="399045"/>
    <lineage>
        <taxon>Eukaryota</taxon>
        <taxon>Metazoa</taxon>
        <taxon>Ecdysozoa</taxon>
        <taxon>Arthropoda</taxon>
        <taxon>Crustacea</taxon>
        <taxon>Oligostraca</taxon>
        <taxon>Ostracoda</taxon>
        <taxon>Podocopa</taxon>
        <taxon>Podocopida</taxon>
        <taxon>Cypridocopina</taxon>
        <taxon>Cypridoidea</taxon>
        <taxon>Cyprididae</taxon>
        <taxon>Notodromas</taxon>
    </lineage>
</organism>
<name>A0A7R9BTT0_9CRUS</name>
<protein>
    <submittedName>
        <fullName evidence="2">Uncharacterized protein</fullName>
    </submittedName>
</protein>
<evidence type="ECO:0000313" key="2">
    <source>
        <dbReference type="EMBL" id="CAD7281456.1"/>
    </source>
</evidence>
<keyword evidence="3" id="KW-1185">Reference proteome</keyword>
<dbReference type="AlphaFoldDB" id="A0A7R9BTT0"/>
<sequence length="333" mass="36634">MDKTGRHNWQIDRRGTGLIMFNFGELAPSQKFFTAGSPAVLILFHLCINNSQEEWVECWNLAAMNFGAETGPTLNVIREETWSTADHLLKTGGKNPQAKNWLTLFLMNLTSQTKKTAKDVAPAPPRPMKTRTMAVQGSTSASTCATPCLMLTVTSGVDDGALMMCGTSWATTTLCCIEGGAQTTKGVLLAGTWTTARLAVGATGQGSSLKQLTNHRRNCRRRDLRLGWHDFLASPPRRHDTIHVGPLPDADHRRQQLHLLQTRLAVIHVRLPDVVQEQRRPDECHAAPVAAGAPHLLAADVPTHERPVFGTAVRPSSCNTDDQQHQKPQERHL</sequence>